<proteinExistence type="predicted"/>
<evidence type="ECO:0000313" key="1">
    <source>
        <dbReference type="EMBL" id="CEG60749.1"/>
    </source>
</evidence>
<dbReference type="HOGENOM" id="CLU_1194413_0_0_6"/>
<protein>
    <submittedName>
        <fullName evidence="1">Uncharacterized protein</fullName>
    </submittedName>
</protein>
<dbReference type="OrthoDB" id="5638079at2"/>
<reference evidence="3" key="1">
    <citation type="submission" date="2014-09" db="EMBL/GenBank/DDBJ databases">
        <authorList>
            <person name="Gomez-Valero L."/>
        </authorList>
    </citation>
    <scope>NUCLEOTIDE SEQUENCE [LARGE SCALE GENOMIC DNA]</scope>
    <source>
        <strain evidence="3">ATCC33218</strain>
    </source>
</reference>
<sequence length="232" mass="26638">MSNGFSPAPLPVNGYLYVPFNENELSLAVIKDINLFKYRSESIYKKKDLIILYHNECDLSTLPPNAKIYVMGHGIDCHPDRKKSSVLENQDLPYDEVKHLPFCDWAYAVSGGKKAITIDDIAERMIADGLLSTDYLNIKLWFCDVNNKAYAIAKRFVEHFHGYLNTFKIDYYPNNSLYSPSIREHEMHKWARNEKTGQVVRASIIRQSLFSNNPSSETNTQTISDKQISFTV</sequence>
<organism evidence="1 3">
    <name type="scientific">Legionella micdadei</name>
    <name type="common">Tatlockia micdadei</name>
    <dbReference type="NCBI Taxonomy" id="451"/>
    <lineage>
        <taxon>Bacteria</taxon>
        <taxon>Pseudomonadati</taxon>
        <taxon>Pseudomonadota</taxon>
        <taxon>Gammaproteobacteria</taxon>
        <taxon>Legionellales</taxon>
        <taxon>Legionellaceae</taxon>
        <taxon>Legionella</taxon>
    </lineage>
</organism>
<dbReference type="AlphaFoldDB" id="A0A098GE42"/>
<name>A0A098GE42_LEGMI</name>
<dbReference type="PATRIC" id="fig|451.8.peg.2190"/>
<dbReference type="EMBL" id="FMVN01000004">
    <property type="protein sequence ID" value="SCY12034.1"/>
    <property type="molecule type" value="Genomic_DNA"/>
</dbReference>
<reference evidence="1" key="2">
    <citation type="submission" date="2014-09" db="EMBL/GenBank/DDBJ databases">
        <authorList>
            <person name="GOMEZ-VALERO Laura"/>
        </authorList>
    </citation>
    <scope>NUCLEOTIDE SEQUENCE</scope>
    <source>
        <strain evidence="1">ATCC33218</strain>
    </source>
</reference>
<evidence type="ECO:0000313" key="3">
    <source>
        <dbReference type="Proteomes" id="UP000032414"/>
    </source>
</evidence>
<reference evidence="2 4" key="3">
    <citation type="submission" date="2016-10" db="EMBL/GenBank/DDBJ databases">
        <authorList>
            <person name="Varghese N."/>
            <person name="Submissions S."/>
        </authorList>
    </citation>
    <scope>NUCLEOTIDE SEQUENCE [LARGE SCALE GENOMIC DNA]</scope>
    <source>
        <strain evidence="2 4">ATCC 33218</strain>
    </source>
</reference>
<dbReference type="Proteomes" id="UP000182998">
    <property type="component" value="Unassembled WGS sequence"/>
</dbReference>
<dbReference type="RefSeq" id="WP_045099103.1">
    <property type="nucleotide sequence ID" value="NZ_CP020614.1"/>
</dbReference>
<dbReference type="KEGG" id="tmc:LMI_1443"/>
<dbReference type="EMBL" id="LN614830">
    <property type="protein sequence ID" value="CEG60749.1"/>
    <property type="molecule type" value="Genomic_DNA"/>
</dbReference>
<gene>
    <name evidence="1" type="ORF">LMI_1443</name>
    <name evidence="2" type="ORF">SAMN02982997_00865</name>
</gene>
<keyword evidence="4" id="KW-1185">Reference proteome</keyword>
<accession>A0A098GE42</accession>
<evidence type="ECO:0000313" key="2">
    <source>
        <dbReference type="EMBL" id="SCY12034.1"/>
    </source>
</evidence>
<evidence type="ECO:0000313" key="4">
    <source>
        <dbReference type="Proteomes" id="UP000182998"/>
    </source>
</evidence>
<dbReference type="Proteomes" id="UP000032414">
    <property type="component" value="Chromosome I"/>
</dbReference>